<reference evidence="2 3" key="1">
    <citation type="submission" date="2018-06" db="EMBL/GenBank/DDBJ databases">
        <title>Genomic Encyclopedia of Type Strains, Phase IV (KMG-IV): sequencing the most valuable type-strain genomes for metagenomic binning, comparative biology and taxonomic classification.</title>
        <authorList>
            <person name="Goeker M."/>
        </authorList>
    </citation>
    <scope>NUCLEOTIDE SEQUENCE [LARGE SCALE GENOMIC DNA]</scope>
    <source>
        <strain evidence="2 3">DSM 25532</strain>
    </source>
</reference>
<comment type="caution">
    <text evidence="2">The sequence shown here is derived from an EMBL/GenBank/DDBJ whole genome shotgun (WGS) entry which is preliminary data.</text>
</comment>
<evidence type="ECO:0000256" key="1">
    <source>
        <dbReference type="SAM" id="SignalP"/>
    </source>
</evidence>
<dbReference type="AlphaFoldDB" id="A0A366HR89"/>
<dbReference type="RefSeq" id="WP_113958197.1">
    <property type="nucleotide sequence ID" value="NZ_QNRR01000003.1"/>
</dbReference>
<dbReference type="EMBL" id="QNRR01000003">
    <property type="protein sequence ID" value="RBP45052.1"/>
    <property type="molecule type" value="Genomic_DNA"/>
</dbReference>
<organism evidence="2 3">
    <name type="scientific">Roseimicrobium gellanilyticum</name>
    <dbReference type="NCBI Taxonomy" id="748857"/>
    <lineage>
        <taxon>Bacteria</taxon>
        <taxon>Pseudomonadati</taxon>
        <taxon>Verrucomicrobiota</taxon>
        <taxon>Verrucomicrobiia</taxon>
        <taxon>Verrucomicrobiales</taxon>
        <taxon>Verrucomicrobiaceae</taxon>
        <taxon>Roseimicrobium</taxon>
    </lineage>
</organism>
<dbReference type="Proteomes" id="UP000253426">
    <property type="component" value="Unassembled WGS sequence"/>
</dbReference>
<gene>
    <name evidence="2" type="ORF">DES53_10347</name>
</gene>
<keyword evidence="1" id="KW-0732">Signal</keyword>
<accession>A0A366HR89</accession>
<evidence type="ECO:0000313" key="2">
    <source>
        <dbReference type="EMBL" id="RBP45052.1"/>
    </source>
</evidence>
<dbReference type="OrthoDB" id="192103at2"/>
<proteinExistence type="predicted"/>
<feature type="signal peptide" evidence="1">
    <location>
        <begin position="1"/>
        <end position="24"/>
    </location>
</feature>
<name>A0A366HR89_9BACT</name>
<evidence type="ECO:0000313" key="3">
    <source>
        <dbReference type="Proteomes" id="UP000253426"/>
    </source>
</evidence>
<protein>
    <submittedName>
        <fullName evidence="2">Uncharacterized protein</fullName>
    </submittedName>
</protein>
<feature type="chain" id="PRO_5016594477" evidence="1">
    <location>
        <begin position="25"/>
        <end position="336"/>
    </location>
</feature>
<sequence>MNKLHLIASAALACATVASGQVPANTNSRLAGFHSVTARAWTTSLVGVNFVRPILASGKIDAEAANSITDNNVDFLVALAGHGNLWVEIMSGTNRGVASPIASVAQRVLTTEDNLSALSAVGDTYVVRAAHNAATLFGTANQAGLKPSPATTWTGNADLVYIPDGAGNYRYVFYSSAVSGWREIGNTTANAATIPIYHVDGIWIQRNHFTDLSIKFAGALRASPTFFYAVNSSSGVYTDVNTNYPVGSTLSNSGLHNYVLRGSETTGDVLWLPNGTGGWGQYYYTNAVGSFTAGWKQVGQGNTDKGATVIPSAFSLERRGAAGTLKMVPSTIYNGL</sequence>
<keyword evidence="3" id="KW-1185">Reference proteome</keyword>